<dbReference type="Proteomes" id="UP001374584">
    <property type="component" value="Unassembled WGS sequence"/>
</dbReference>
<sequence>MMSMFSHFEIGQGQKWGFSLGTAPKGLSSKPNTEGTSSTAESKTARKDPNPSPAAGPKQNPTRLKPRFAPEFDGLHCFESILPC</sequence>
<comment type="caution">
    <text evidence="2">The sequence shown here is derived from an EMBL/GenBank/DDBJ whole genome shotgun (WGS) entry which is preliminary data.</text>
</comment>
<dbReference type="PANTHER" id="PTHR33641:SF16">
    <property type="entry name" value="AVR9_CF-9 RAPIDLY ELICITED PROTEIN"/>
    <property type="match status" value="1"/>
</dbReference>
<feature type="region of interest" description="Disordered" evidence="1">
    <location>
        <begin position="19"/>
        <end position="68"/>
    </location>
</feature>
<dbReference type="AlphaFoldDB" id="A0AAN9QZT3"/>
<protein>
    <submittedName>
        <fullName evidence="2">Uncharacterized protein</fullName>
    </submittedName>
</protein>
<evidence type="ECO:0000313" key="2">
    <source>
        <dbReference type="EMBL" id="KAK7353436.1"/>
    </source>
</evidence>
<proteinExistence type="predicted"/>
<name>A0AAN9QZT3_PHACN</name>
<reference evidence="2 3" key="1">
    <citation type="submission" date="2024-01" db="EMBL/GenBank/DDBJ databases">
        <title>The genomes of 5 underutilized Papilionoideae crops provide insights into root nodulation and disease resistanc.</title>
        <authorList>
            <person name="Jiang F."/>
        </authorList>
    </citation>
    <scope>NUCLEOTIDE SEQUENCE [LARGE SCALE GENOMIC DNA]</scope>
    <source>
        <strain evidence="2">JINMINGXINNONG_FW02</strain>
        <tissue evidence="2">Leaves</tissue>
    </source>
</reference>
<evidence type="ECO:0000256" key="1">
    <source>
        <dbReference type="SAM" id="MobiDB-lite"/>
    </source>
</evidence>
<organism evidence="2 3">
    <name type="scientific">Phaseolus coccineus</name>
    <name type="common">Scarlet runner bean</name>
    <name type="synonym">Phaseolus multiflorus</name>
    <dbReference type="NCBI Taxonomy" id="3886"/>
    <lineage>
        <taxon>Eukaryota</taxon>
        <taxon>Viridiplantae</taxon>
        <taxon>Streptophyta</taxon>
        <taxon>Embryophyta</taxon>
        <taxon>Tracheophyta</taxon>
        <taxon>Spermatophyta</taxon>
        <taxon>Magnoliopsida</taxon>
        <taxon>eudicotyledons</taxon>
        <taxon>Gunneridae</taxon>
        <taxon>Pentapetalae</taxon>
        <taxon>rosids</taxon>
        <taxon>fabids</taxon>
        <taxon>Fabales</taxon>
        <taxon>Fabaceae</taxon>
        <taxon>Papilionoideae</taxon>
        <taxon>50 kb inversion clade</taxon>
        <taxon>NPAAA clade</taxon>
        <taxon>indigoferoid/millettioid clade</taxon>
        <taxon>Phaseoleae</taxon>
        <taxon>Phaseolus</taxon>
    </lineage>
</organism>
<accession>A0AAN9QZT3</accession>
<keyword evidence="3" id="KW-1185">Reference proteome</keyword>
<dbReference type="EMBL" id="JAYMYR010000007">
    <property type="protein sequence ID" value="KAK7353436.1"/>
    <property type="molecule type" value="Genomic_DNA"/>
</dbReference>
<dbReference type="PANTHER" id="PTHR33641">
    <property type="entry name" value="OS06G0133500 PROTEIN"/>
    <property type="match status" value="1"/>
</dbReference>
<evidence type="ECO:0000313" key="3">
    <source>
        <dbReference type="Proteomes" id="UP001374584"/>
    </source>
</evidence>
<gene>
    <name evidence="2" type="ORF">VNO80_18883</name>
</gene>
<feature type="compositionally biased region" description="Polar residues" evidence="1">
    <location>
        <begin position="29"/>
        <end position="42"/>
    </location>
</feature>